<reference evidence="2" key="2">
    <citation type="submission" date="2015-01" db="EMBL/GenBank/DDBJ databases">
        <title>Evolutionary Origins and Diversification of the Mycorrhizal Mutualists.</title>
        <authorList>
            <consortium name="DOE Joint Genome Institute"/>
            <consortium name="Mycorrhizal Genomics Consortium"/>
            <person name="Kohler A."/>
            <person name="Kuo A."/>
            <person name="Nagy L.G."/>
            <person name="Floudas D."/>
            <person name="Copeland A."/>
            <person name="Barry K.W."/>
            <person name="Cichocki N."/>
            <person name="Veneault-Fourrey C."/>
            <person name="LaButti K."/>
            <person name="Lindquist E.A."/>
            <person name="Lipzen A."/>
            <person name="Lundell T."/>
            <person name="Morin E."/>
            <person name="Murat C."/>
            <person name="Riley R."/>
            <person name="Ohm R."/>
            <person name="Sun H."/>
            <person name="Tunlid A."/>
            <person name="Henrissat B."/>
            <person name="Grigoriev I.V."/>
            <person name="Hibbett D.S."/>
            <person name="Martin F."/>
        </authorList>
    </citation>
    <scope>NUCLEOTIDE SEQUENCE [LARGE SCALE GENOMIC DNA]</scope>
    <source>
        <strain evidence="2">F 1598</strain>
    </source>
</reference>
<sequence>MKQYGVEASAHATKRAWKYKFSGELYIFNLFFEHPVLEKSYVIYTVWSAKRRTEEKEMPTRCSSFLGLLFHTIISAIVFSSCVPQRRNTIRTTLGKRDQFRMTAVTSGREISERKVVGTECAGSNVFTTNGHEVRTKLVSGLVAKRTASSTAVAKDNQKIRLWRSSLVHVIVVEEDHSLHVF</sequence>
<reference evidence="1 2" key="1">
    <citation type="submission" date="2014-04" db="EMBL/GenBank/DDBJ databases">
        <authorList>
            <consortium name="DOE Joint Genome Institute"/>
            <person name="Kuo A."/>
            <person name="Tarkka M."/>
            <person name="Buscot F."/>
            <person name="Kohler A."/>
            <person name="Nagy L.G."/>
            <person name="Floudas D."/>
            <person name="Copeland A."/>
            <person name="Barry K.W."/>
            <person name="Cichocki N."/>
            <person name="Veneault-Fourrey C."/>
            <person name="LaButti K."/>
            <person name="Lindquist E.A."/>
            <person name="Lipzen A."/>
            <person name="Lundell T."/>
            <person name="Morin E."/>
            <person name="Murat C."/>
            <person name="Sun H."/>
            <person name="Tunlid A."/>
            <person name="Henrissat B."/>
            <person name="Grigoriev I.V."/>
            <person name="Hibbett D.S."/>
            <person name="Martin F."/>
            <person name="Nordberg H.P."/>
            <person name="Cantor M.N."/>
            <person name="Hua S.X."/>
        </authorList>
    </citation>
    <scope>NUCLEOTIDE SEQUENCE [LARGE SCALE GENOMIC DNA]</scope>
    <source>
        <strain evidence="1 2">F 1598</strain>
    </source>
</reference>
<dbReference type="HOGENOM" id="CLU_1482541_0_0_1"/>
<proteinExistence type="predicted"/>
<dbReference type="AlphaFoldDB" id="A0A0C3FX61"/>
<accession>A0A0C3FX61</accession>
<evidence type="ECO:0000313" key="1">
    <source>
        <dbReference type="EMBL" id="KIM88830.1"/>
    </source>
</evidence>
<dbReference type="InParanoid" id="A0A0C3FX61"/>
<name>A0A0C3FX61_PILCF</name>
<dbReference type="Proteomes" id="UP000054166">
    <property type="component" value="Unassembled WGS sequence"/>
</dbReference>
<protein>
    <submittedName>
        <fullName evidence="1">Uncharacterized protein</fullName>
    </submittedName>
</protein>
<organism evidence="1 2">
    <name type="scientific">Piloderma croceum (strain F 1598)</name>
    <dbReference type="NCBI Taxonomy" id="765440"/>
    <lineage>
        <taxon>Eukaryota</taxon>
        <taxon>Fungi</taxon>
        <taxon>Dikarya</taxon>
        <taxon>Basidiomycota</taxon>
        <taxon>Agaricomycotina</taxon>
        <taxon>Agaricomycetes</taxon>
        <taxon>Agaricomycetidae</taxon>
        <taxon>Atheliales</taxon>
        <taxon>Atheliaceae</taxon>
        <taxon>Piloderma</taxon>
    </lineage>
</organism>
<gene>
    <name evidence="1" type="ORF">PILCRDRAFT_240661</name>
</gene>
<evidence type="ECO:0000313" key="2">
    <source>
        <dbReference type="Proteomes" id="UP000054166"/>
    </source>
</evidence>
<dbReference type="EMBL" id="KN832976">
    <property type="protein sequence ID" value="KIM88830.1"/>
    <property type="molecule type" value="Genomic_DNA"/>
</dbReference>
<keyword evidence="2" id="KW-1185">Reference proteome</keyword>